<dbReference type="Gene3D" id="2.40.50.140">
    <property type="entry name" value="Nucleic acid-binding proteins"/>
    <property type="match status" value="1"/>
</dbReference>
<gene>
    <name evidence="10" type="ORF">CGW93_03530</name>
</gene>
<evidence type="ECO:0000256" key="2">
    <source>
        <dbReference type="ARBA" id="ARBA00012417"/>
    </source>
</evidence>
<proteinExistence type="predicted"/>
<keyword evidence="5" id="KW-0548">Nucleotidyltransferase</keyword>
<evidence type="ECO:0000313" key="11">
    <source>
        <dbReference type="Proteomes" id="UP000216312"/>
    </source>
</evidence>
<accession>A0A257LT45</accession>
<dbReference type="GO" id="GO:0006260">
    <property type="term" value="P:DNA replication"/>
    <property type="evidence" value="ECO:0007669"/>
    <property type="project" value="UniProtKB-KW"/>
</dbReference>
<dbReference type="GO" id="GO:0008408">
    <property type="term" value="F:3'-5' exonuclease activity"/>
    <property type="evidence" value="ECO:0007669"/>
    <property type="project" value="InterPro"/>
</dbReference>
<dbReference type="InterPro" id="IPR011708">
    <property type="entry name" value="DNA_pol3_alpha_NTPase_dom"/>
</dbReference>
<dbReference type="EMBL" id="NMUJ01000046">
    <property type="protein sequence ID" value="OYV02845.1"/>
    <property type="molecule type" value="Genomic_DNA"/>
</dbReference>
<dbReference type="GO" id="GO:0005737">
    <property type="term" value="C:cytoplasm"/>
    <property type="evidence" value="ECO:0007669"/>
    <property type="project" value="UniProtKB-SubCell"/>
</dbReference>
<dbReference type="Gene3D" id="1.10.10.1600">
    <property type="entry name" value="Bacterial DNA polymerase III alpha subunit, thumb domain"/>
    <property type="match status" value="1"/>
</dbReference>
<dbReference type="Pfam" id="PF02811">
    <property type="entry name" value="PHP"/>
    <property type="match status" value="1"/>
</dbReference>
<dbReference type="Gene3D" id="1.10.150.870">
    <property type="match status" value="1"/>
</dbReference>
<dbReference type="CDD" id="cd12113">
    <property type="entry name" value="PHP_PolIIIA_DnaE3"/>
    <property type="match status" value="1"/>
</dbReference>
<dbReference type="SMART" id="SM00481">
    <property type="entry name" value="POLIIIAc"/>
    <property type="match status" value="1"/>
</dbReference>
<evidence type="ECO:0000256" key="6">
    <source>
        <dbReference type="ARBA" id="ARBA00022705"/>
    </source>
</evidence>
<dbReference type="GO" id="GO:0003676">
    <property type="term" value="F:nucleic acid binding"/>
    <property type="evidence" value="ECO:0007669"/>
    <property type="project" value="InterPro"/>
</dbReference>
<dbReference type="NCBIfam" id="NF004226">
    <property type="entry name" value="PRK05673.1"/>
    <property type="match status" value="1"/>
</dbReference>
<organism evidence="10 11">
    <name type="scientific">candidate division WOR-3 bacterium 4484_18</name>
    <dbReference type="NCBI Taxonomy" id="2020626"/>
    <lineage>
        <taxon>Bacteria</taxon>
        <taxon>Bacteria division WOR-3</taxon>
    </lineage>
</organism>
<feature type="domain" description="Polymerase/histidinol phosphatase N-terminal" evidence="9">
    <location>
        <begin position="5"/>
        <end position="72"/>
    </location>
</feature>
<dbReference type="InterPro" id="IPR041931">
    <property type="entry name" value="DNA_pol3_alpha_thumb_dom"/>
</dbReference>
<dbReference type="Pfam" id="PF14579">
    <property type="entry name" value="HHH_6"/>
    <property type="match status" value="1"/>
</dbReference>
<dbReference type="CDD" id="cd04485">
    <property type="entry name" value="DnaE_OBF"/>
    <property type="match status" value="1"/>
</dbReference>
<keyword evidence="7" id="KW-0239">DNA-directed DNA polymerase</keyword>
<evidence type="ECO:0000256" key="4">
    <source>
        <dbReference type="ARBA" id="ARBA00022679"/>
    </source>
</evidence>
<keyword evidence="4" id="KW-0808">Transferase</keyword>
<dbReference type="PANTHER" id="PTHR32294:SF0">
    <property type="entry name" value="DNA POLYMERASE III SUBUNIT ALPHA"/>
    <property type="match status" value="1"/>
</dbReference>
<dbReference type="InterPro" id="IPR003141">
    <property type="entry name" value="Pol/His_phosphatase_N"/>
</dbReference>
<dbReference type="Pfam" id="PF07733">
    <property type="entry name" value="DNA_pol3_alpha"/>
    <property type="match status" value="1"/>
</dbReference>
<name>A0A257LT45_UNCW3</name>
<dbReference type="SUPFAM" id="SSF89550">
    <property type="entry name" value="PHP domain-like"/>
    <property type="match status" value="1"/>
</dbReference>
<dbReference type="GO" id="GO:0003887">
    <property type="term" value="F:DNA-directed DNA polymerase activity"/>
    <property type="evidence" value="ECO:0007669"/>
    <property type="project" value="UniProtKB-KW"/>
</dbReference>
<sequence length="1118" mass="127456">MDKFIHLHVHTDYSLLDGVCRIDRLIEKAIDYKYRAAAITDHGNMFGVIEFYDAMMKAGLKPIIGEEFYVAPTSMRDKKTVGGVSNFHLTVLAMNERGYKNLMKLTSLAYLEGFYYKPRIDKEILKNYSEGLIVMSGCLKGEIPYYLLRNDYETAYKVAKEYLEIFGHNRFYLEMMRLGFKENDIVNAGLVKLSRDLGIPIVATNDVHFIDRTDKEAHDALLAIQTNTYIDETDRFRMESEEIYFKSPDEMVGLFSDHPEAIENTLKIAEQCNLLIELDPVNAHLPSCELPEGFDTPSAYLEHLAWEGFRRRYPTGNKKAEGRLKYELSVINKLNFASYFLIINDIVQSAKAMGVPVGPGRGSAVGSLTLYVLGVTEIDPLKYNLLFERFLNPSRVSLPDVDIDFGDEQRDKIIAHVEQRYGKNNVAQIITFGTMASRAVVRDVGRILRIPYGEVDRLAKKIPMGMSLEHAMEDKELRKLIASKDEYKRMMEIAKRLEGVARHVSTHAAGIVITPKELTEFVPLYKAPDGNTMTQYSMKSLEKIGLLKIDILGLRTLTVVEKTKQYLKERGIEIDRIPLNDSKTFRLLQRGETVGVFQLESEGMRSILKRLRPTNFKDIMAVLALYRPGPMEQKETFIKRKRGEEPVTYLHPMLEPILKETYGVILYQEQVIQIAHQVAGLSLSEADLLRRAMGKKEKEVMRKMEEKFVEGAKKKGVDEATARKIFEYMEPFAGYGFNKSHSAGYALIAYWTAYLKANHPVEFMAALLTSEMNDTDRIRILLSECRRMGIEILPPDINESDYEFKPVDGKIRFGLGAIKNVGKKAIDSIVKERKRGKFSSFNNFMQRRDVKNINKKAMENLIKAGSFDNLNPDRYRLLQMLENKVSQQLSLFTGTITDEKVDESESVSILSMEREALGFYLSGHPLTKYEDVIDAFTTTTIADLHHYGEAEPVSIAGIVTRVKVIKNKKGQKMAFAELEDLTGKVEVTVFPDLFSGREIPKGDELLVKGKVTHQEGEESPRIIADKIVSLKEARKRLTSWIDLYLNIVTTTEDDLNKLHQLLMGSSGVTEVRLNFVKNGETLYTLRPRKILVSPDDRLIKKLQNLLGKPNVRLRSVRW</sequence>
<dbReference type="Gene3D" id="3.20.20.140">
    <property type="entry name" value="Metal-dependent hydrolases"/>
    <property type="match status" value="1"/>
</dbReference>
<dbReference type="Proteomes" id="UP000216312">
    <property type="component" value="Unassembled WGS sequence"/>
</dbReference>
<dbReference type="SUPFAM" id="SSF160975">
    <property type="entry name" value="AF1531-like"/>
    <property type="match status" value="1"/>
</dbReference>
<evidence type="ECO:0000313" key="10">
    <source>
        <dbReference type="EMBL" id="OYV02845.1"/>
    </source>
</evidence>
<comment type="catalytic activity">
    <reaction evidence="8">
        <text>DNA(n) + a 2'-deoxyribonucleoside 5'-triphosphate = DNA(n+1) + diphosphate</text>
        <dbReference type="Rhea" id="RHEA:22508"/>
        <dbReference type="Rhea" id="RHEA-COMP:17339"/>
        <dbReference type="Rhea" id="RHEA-COMP:17340"/>
        <dbReference type="ChEBI" id="CHEBI:33019"/>
        <dbReference type="ChEBI" id="CHEBI:61560"/>
        <dbReference type="ChEBI" id="CHEBI:173112"/>
        <dbReference type="EC" id="2.7.7.7"/>
    </reaction>
</comment>
<dbReference type="InterPro" id="IPR004805">
    <property type="entry name" value="DnaE2/DnaE/PolC"/>
</dbReference>
<reference evidence="11" key="1">
    <citation type="submission" date="2017-07" db="EMBL/GenBank/DDBJ databases">
        <title>Novel pathways for hydrocarbon cycling and metabolic interdependencies in hydrothermal sediment communities.</title>
        <authorList>
            <person name="Dombrowski N."/>
            <person name="Seitz K."/>
            <person name="Teske A."/>
            <person name="Baker B."/>
        </authorList>
    </citation>
    <scope>NUCLEOTIDE SEQUENCE [LARGE SCALE GENOMIC DNA]</scope>
</reference>
<evidence type="ECO:0000259" key="9">
    <source>
        <dbReference type="SMART" id="SM00481"/>
    </source>
</evidence>
<evidence type="ECO:0000256" key="1">
    <source>
        <dbReference type="ARBA" id="ARBA00004496"/>
    </source>
</evidence>
<dbReference type="AlphaFoldDB" id="A0A257LT45"/>
<dbReference type="InterPro" id="IPR029460">
    <property type="entry name" value="DNAPol_HHH"/>
</dbReference>
<dbReference type="NCBIfam" id="NF005298">
    <property type="entry name" value="PRK06826.1"/>
    <property type="match status" value="1"/>
</dbReference>
<evidence type="ECO:0000256" key="8">
    <source>
        <dbReference type="ARBA" id="ARBA00049244"/>
    </source>
</evidence>
<evidence type="ECO:0000256" key="5">
    <source>
        <dbReference type="ARBA" id="ARBA00022695"/>
    </source>
</evidence>
<dbReference type="PANTHER" id="PTHR32294">
    <property type="entry name" value="DNA POLYMERASE III SUBUNIT ALPHA"/>
    <property type="match status" value="1"/>
</dbReference>
<dbReference type="InterPro" id="IPR012340">
    <property type="entry name" value="NA-bd_OB-fold"/>
</dbReference>
<comment type="subcellular location">
    <subcellularLocation>
        <location evidence="1">Cytoplasm</location>
    </subcellularLocation>
</comment>
<dbReference type="NCBIfam" id="TIGR00594">
    <property type="entry name" value="polc"/>
    <property type="match status" value="1"/>
</dbReference>
<dbReference type="InterPro" id="IPR016195">
    <property type="entry name" value="Pol/histidinol_Pase-like"/>
</dbReference>
<comment type="caution">
    <text evidence="10">The sequence shown here is derived from an EMBL/GenBank/DDBJ whole genome shotgun (WGS) entry which is preliminary data.</text>
</comment>
<dbReference type="InterPro" id="IPR040982">
    <property type="entry name" value="DNA_pol3_finger"/>
</dbReference>
<evidence type="ECO:0000256" key="7">
    <source>
        <dbReference type="ARBA" id="ARBA00022932"/>
    </source>
</evidence>
<dbReference type="EC" id="2.7.7.7" evidence="2"/>
<protein>
    <recommendedName>
        <fullName evidence="3">DNA polymerase III subunit alpha</fullName>
        <ecNumber evidence="2">2.7.7.7</ecNumber>
    </recommendedName>
</protein>
<dbReference type="InterPro" id="IPR004365">
    <property type="entry name" value="NA-bd_OB_tRNA"/>
</dbReference>
<evidence type="ECO:0000256" key="3">
    <source>
        <dbReference type="ARBA" id="ARBA00019114"/>
    </source>
</evidence>
<dbReference type="InterPro" id="IPR004013">
    <property type="entry name" value="PHP_dom"/>
</dbReference>
<dbReference type="Pfam" id="PF17657">
    <property type="entry name" value="DNA_pol3_finger"/>
    <property type="match status" value="1"/>
</dbReference>
<keyword evidence="6" id="KW-0235">DNA replication</keyword>
<dbReference type="Pfam" id="PF01336">
    <property type="entry name" value="tRNA_anti-codon"/>
    <property type="match status" value="1"/>
</dbReference>